<name>A0A7C2ZM28_9CREN</name>
<feature type="transmembrane region" description="Helical" evidence="1">
    <location>
        <begin position="202"/>
        <end position="221"/>
    </location>
</feature>
<organism evidence="2">
    <name type="scientific">Ignisphaera aggregans</name>
    <dbReference type="NCBI Taxonomy" id="334771"/>
    <lineage>
        <taxon>Archaea</taxon>
        <taxon>Thermoproteota</taxon>
        <taxon>Thermoprotei</taxon>
        <taxon>Desulfurococcales</taxon>
        <taxon>Desulfurococcaceae</taxon>
        <taxon>Ignisphaera</taxon>
    </lineage>
</organism>
<reference evidence="2" key="1">
    <citation type="journal article" date="2020" name="mSystems">
        <title>Genome- and Community-Level Interaction Insights into Carbon Utilization and Element Cycling Functions of Hydrothermarchaeota in Hydrothermal Sediment.</title>
        <authorList>
            <person name="Zhou Z."/>
            <person name="Liu Y."/>
            <person name="Xu W."/>
            <person name="Pan J."/>
            <person name="Luo Z.H."/>
            <person name="Li M."/>
        </authorList>
    </citation>
    <scope>NUCLEOTIDE SEQUENCE [LARGE SCALE GENOMIC DNA]</scope>
    <source>
        <strain evidence="2">SpSt-16</strain>
    </source>
</reference>
<dbReference type="Gene3D" id="1.20.120.1630">
    <property type="match status" value="1"/>
</dbReference>
<proteinExistence type="predicted"/>
<dbReference type="EMBL" id="DSGT01000009">
    <property type="protein sequence ID" value="HEW53122.1"/>
    <property type="molecule type" value="Genomic_DNA"/>
</dbReference>
<keyword evidence="1" id="KW-0472">Membrane</keyword>
<evidence type="ECO:0008006" key="3">
    <source>
        <dbReference type="Google" id="ProtNLM"/>
    </source>
</evidence>
<feature type="transmembrane region" description="Helical" evidence="1">
    <location>
        <begin position="299"/>
        <end position="317"/>
    </location>
</feature>
<accession>A0A7C2ZM28</accession>
<comment type="caution">
    <text evidence="2">The sequence shown here is derived from an EMBL/GenBank/DDBJ whole genome shotgun (WGS) entry which is preliminary data.</text>
</comment>
<feature type="transmembrane region" description="Helical" evidence="1">
    <location>
        <begin position="90"/>
        <end position="113"/>
    </location>
</feature>
<protein>
    <recommendedName>
        <fullName evidence="3">DUF1295 domain-containing protein</fullName>
    </recommendedName>
</protein>
<gene>
    <name evidence="2" type="ORF">ENO77_03000</name>
</gene>
<dbReference type="AlphaFoldDB" id="A0A7C2ZM28"/>
<sequence length="318" mass="35850">MDKNVGKKALVVSVILSAVFTYAFLYVTQAVPVLLDHFLRMFFPEVPLDMWSEIREAMLPYGYVALAVVIMLVIVGIVSKWVRLSKLGALALYIPTFGYFALAMFLLAGAGILRIIWLPIIQPRILMLGNAVLLPVEVLTCFLADTLGLGTPYAVGSSISLVIRALGMLVFFLGVTAWLYGRYQGLKVVDFWIYKYSRHPQYLGFIIWSYGLLAQVAYKIYVRGAFADPPTLIWLIMIAILTLAALKEEENMVKTYGNAYLSYATRTPFYFPLPKPLMRLLTVPHKLVKYEVGSWKRGGLVILVYLSIIIMLSYLIYS</sequence>
<evidence type="ECO:0000256" key="1">
    <source>
        <dbReference type="SAM" id="Phobius"/>
    </source>
</evidence>
<feature type="transmembrane region" description="Helical" evidence="1">
    <location>
        <begin position="161"/>
        <end position="181"/>
    </location>
</feature>
<feature type="transmembrane region" description="Helical" evidence="1">
    <location>
        <begin position="60"/>
        <end position="78"/>
    </location>
</feature>
<feature type="transmembrane region" description="Helical" evidence="1">
    <location>
        <begin position="227"/>
        <end position="246"/>
    </location>
</feature>
<keyword evidence="1" id="KW-0812">Transmembrane</keyword>
<keyword evidence="1" id="KW-1133">Transmembrane helix</keyword>
<evidence type="ECO:0000313" key="2">
    <source>
        <dbReference type="EMBL" id="HEW53122.1"/>
    </source>
</evidence>
<feature type="transmembrane region" description="Helical" evidence="1">
    <location>
        <begin position="12"/>
        <end position="39"/>
    </location>
</feature>